<dbReference type="Gene3D" id="1.10.10.10">
    <property type="entry name" value="Winged helix-like DNA-binding domain superfamily/Winged helix DNA-binding domain"/>
    <property type="match status" value="1"/>
</dbReference>
<comment type="similarity">
    <text evidence="1">Belongs to the LysR transcriptional regulatory family.</text>
</comment>
<comment type="caution">
    <text evidence="6">The sequence shown here is derived from an EMBL/GenBank/DDBJ whole genome shotgun (WGS) entry which is preliminary data.</text>
</comment>
<evidence type="ECO:0000256" key="4">
    <source>
        <dbReference type="ARBA" id="ARBA00023163"/>
    </source>
</evidence>
<dbReference type="InterPro" id="IPR005119">
    <property type="entry name" value="LysR_subst-bd"/>
</dbReference>
<gene>
    <name evidence="6" type="ORF">CQW29_04860</name>
</gene>
<dbReference type="EMBL" id="PDET01000002">
    <property type="protein sequence ID" value="PRD16993.1"/>
    <property type="molecule type" value="Genomic_DNA"/>
</dbReference>
<dbReference type="InterPro" id="IPR058163">
    <property type="entry name" value="LysR-type_TF_proteobact-type"/>
</dbReference>
<dbReference type="Gene3D" id="3.40.190.10">
    <property type="entry name" value="Periplasmic binding protein-like II"/>
    <property type="match status" value="2"/>
</dbReference>
<reference evidence="6 7" key="1">
    <citation type="submission" date="2017-10" db="EMBL/GenBank/DDBJ databases">
        <title>Draft genome of two endophytic bacteria isolated from 'guarana' Paullinia cupana (Mart.) Ducke.</title>
        <authorList>
            <person name="Siqueira K.A."/>
            <person name="Liotti R.G."/>
            <person name="Mendes T.A."/>
            <person name="Soares M.A."/>
        </authorList>
    </citation>
    <scope>NUCLEOTIDE SEQUENCE [LARGE SCALE GENOMIC DNA]</scope>
    <source>
        <strain evidence="6 7">342</strain>
    </source>
</reference>
<evidence type="ECO:0000256" key="3">
    <source>
        <dbReference type="ARBA" id="ARBA00023125"/>
    </source>
</evidence>
<dbReference type="SUPFAM" id="SSF46785">
    <property type="entry name" value="Winged helix' DNA-binding domain"/>
    <property type="match status" value="1"/>
</dbReference>
<dbReference type="AlphaFoldDB" id="A0A2S9IGS9"/>
<keyword evidence="4" id="KW-0804">Transcription</keyword>
<proteinExistence type="inferred from homology"/>
<evidence type="ECO:0000313" key="7">
    <source>
        <dbReference type="Proteomes" id="UP000239181"/>
    </source>
</evidence>
<dbReference type="PRINTS" id="PR00039">
    <property type="entry name" value="HTHLYSR"/>
</dbReference>
<dbReference type="Pfam" id="PF00126">
    <property type="entry name" value="HTH_1"/>
    <property type="match status" value="1"/>
</dbReference>
<dbReference type="Pfam" id="PF03466">
    <property type="entry name" value="LysR_substrate"/>
    <property type="match status" value="1"/>
</dbReference>
<dbReference type="OrthoDB" id="5526340at2"/>
<feature type="domain" description="HTH lysR-type" evidence="5">
    <location>
        <begin position="5"/>
        <end position="62"/>
    </location>
</feature>
<dbReference type="FunFam" id="1.10.10.10:FF:000001">
    <property type="entry name" value="LysR family transcriptional regulator"/>
    <property type="match status" value="1"/>
</dbReference>
<evidence type="ECO:0000256" key="2">
    <source>
        <dbReference type="ARBA" id="ARBA00023015"/>
    </source>
</evidence>
<dbReference type="PANTHER" id="PTHR30537:SF79">
    <property type="entry name" value="TRANSCRIPTIONAL REGULATOR-RELATED"/>
    <property type="match status" value="1"/>
</dbReference>
<dbReference type="PANTHER" id="PTHR30537">
    <property type="entry name" value="HTH-TYPE TRANSCRIPTIONAL REGULATOR"/>
    <property type="match status" value="1"/>
</dbReference>
<dbReference type="InterPro" id="IPR000847">
    <property type="entry name" value="LysR_HTH_N"/>
</dbReference>
<dbReference type="InterPro" id="IPR036390">
    <property type="entry name" value="WH_DNA-bd_sf"/>
</dbReference>
<dbReference type="GO" id="GO:0043565">
    <property type="term" value="F:sequence-specific DNA binding"/>
    <property type="evidence" value="ECO:0007669"/>
    <property type="project" value="TreeGrafter"/>
</dbReference>
<dbReference type="PROSITE" id="PS50931">
    <property type="entry name" value="HTH_LYSR"/>
    <property type="match status" value="1"/>
</dbReference>
<dbReference type="CDD" id="cd08432">
    <property type="entry name" value="PBP2_GcdR_TrpI_HvrB_AmpR_like"/>
    <property type="match status" value="1"/>
</dbReference>
<keyword evidence="7" id="KW-1185">Reference proteome</keyword>
<organism evidence="6 7">
    <name type="scientific">Pantoea coffeiphila</name>
    <dbReference type="NCBI Taxonomy" id="1465635"/>
    <lineage>
        <taxon>Bacteria</taxon>
        <taxon>Pseudomonadati</taxon>
        <taxon>Pseudomonadota</taxon>
        <taxon>Gammaproteobacteria</taxon>
        <taxon>Enterobacterales</taxon>
        <taxon>Erwiniaceae</taxon>
        <taxon>Pantoea</taxon>
    </lineage>
</organism>
<dbReference type="InterPro" id="IPR036388">
    <property type="entry name" value="WH-like_DNA-bd_sf"/>
</dbReference>
<evidence type="ECO:0000256" key="1">
    <source>
        <dbReference type="ARBA" id="ARBA00009437"/>
    </source>
</evidence>
<keyword evidence="2" id="KW-0805">Transcription regulation</keyword>
<name>A0A2S9IGS9_9GAMM</name>
<dbReference type="RefSeq" id="WP_105591575.1">
    <property type="nucleotide sequence ID" value="NZ_PDET01000002.1"/>
</dbReference>
<dbReference type="GO" id="GO:0003700">
    <property type="term" value="F:DNA-binding transcription factor activity"/>
    <property type="evidence" value="ECO:0007669"/>
    <property type="project" value="InterPro"/>
</dbReference>
<dbReference type="GO" id="GO:0006351">
    <property type="term" value="P:DNA-templated transcription"/>
    <property type="evidence" value="ECO:0007669"/>
    <property type="project" value="TreeGrafter"/>
</dbReference>
<keyword evidence="3" id="KW-0238">DNA-binding</keyword>
<protein>
    <submittedName>
        <fullName evidence="6">Transcriptional regulator</fullName>
    </submittedName>
</protein>
<dbReference type="Proteomes" id="UP000239181">
    <property type="component" value="Unassembled WGS sequence"/>
</dbReference>
<accession>A0A2S9IGS9</accession>
<evidence type="ECO:0000313" key="6">
    <source>
        <dbReference type="EMBL" id="PRD16993.1"/>
    </source>
</evidence>
<dbReference type="SUPFAM" id="SSF53850">
    <property type="entry name" value="Periplasmic binding protein-like II"/>
    <property type="match status" value="1"/>
</dbReference>
<evidence type="ECO:0000259" key="5">
    <source>
        <dbReference type="PROSITE" id="PS50931"/>
    </source>
</evidence>
<sequence length="308" mass="34279">MSGFPPIASLRSLEAVARLGSVTRAAKELCVTHSAISQQIKQLEELIGVRLFIRHGRGLQINEAGRLYALHIRDALSRIGDATRLVQVNPRKSELTIATVPSFGNHWLTPRLQRFRQLHPHITLRLTVSLTVNDIAEHPSDIVIRMGNGDWQGVECRYLFGDELIVVASPTFNGGQLPATPEDVAESQIIFSSESWKTWCSSAGLGAEILPAGLCINDSNLVLEAVRRGQGIALERRTLVQDALLRGELVQLTRFRGDYPWSYWRVTPLHAEKPAEVALFNAWLDEEVAAWKLQQQQLLAQCQQDPSG</sequence>